<dbReference type="InterPro" id="IPR050832">
    <property type="entry name" value="Bact_Acetyltransf"/>
</dbReference>
<organism evidence="4 5">
    <name type="scientific">Stackebrandtia endophytica</name>
    <dbReference type="NCBI Taxonomy" id="1496996"/>
    <lineage>
        <taxon>Bacteria</taxon>
        <taxon>Bacillati</taxon>
        <taxon>Actinomycetota</taxon>
        <taxon>Actinomycetes</taxon>
        <taxon>Glycomycetales</taxon>
        <taxon>Glycomycetaceae</taxon>
        <taxon>Stackebrandtia</taxon>
    </lineage>
</organism>
<proteinExistence type="predicted"/>
<sequence length="304" mass="33689">MASVRLRTMEDPDVDTVVGLYTSAFPFLLQQPQSLRHQLVNAQPGQRRLDLVAERDGVVVGYACTSLSSDPKQPTLAFATMVVDPRVRRHGIGTSLLDRLQTHWTAIGADSINARLTDSGLDFATAHGFTVSRTERISHLRLADLTVTAPPVPDGIVVKRFADLPDLRPLHWFDSVVAPDIPADEPFYTQPYEIWIHDEGGDPRIDHANSVIAFDGDRPVAVAWLHRVDSRVWSDLTGTLREYRGRGLAKLVKTVSLLAARDDGVTDAYTNNDSTNGPMLAVNEWLGYRPYAVQSLVRRTWGDA</sequence>
<keyword evidence="1 4" id="KW-0808">Transferase</keyword>
<dbReference type="GO" id="GO:0016747">
    <property type="term" value="F:acyltransferase activity, transferring groups other than amino-acyl groups"/>
    <property type="evidence" value="ECO:0007669"/>
    <property type="project" value="InterPro"/>
</dbReference>
<dbReference type="AlphaFoldDB" id="A0A543AX82"/>
<dbReference type="EMBL" id="VFOW01000001">
    <property type="protein sequence ID" value="TQL77160.1"/>
    <property type="molecule type" value="Genomic_DNA"/>
</dbReference>
<dbReference type="Proteomes" id="UP000317043">
    <property type="component" value="Unassembled WGS sequence"/>
</dbReference>
<keyword evidence="2" id="KW-0012">Acyltransferase</keyword>
<gene>
    <name evidence="4" type="ORF">FB566_2710</name>
</gene>
<accession>A0A543AX82</accession>
<dbReference type="CDD" id="cd04301">
    <property type="entry name" value="NAT_SF"/>
    <property type="match status" value="2"/>
</dbReference>
<reference evidence="4 5" key="1">
    <citation type="submission" date="2019-06" db="EMBL/GenBank/DDBJ databases">
        <title>Sequencing the genomes of 1000 actinobacteria strains.</title>
        <authorList>
            <person name="Klenk H.-P."/>
        </authorList>
    </citation>
    <scope>NUCLEOTIDE SEQUENCE [LARGE SCALE GENOMIC DNA]</scope>
    <source>
        <strain evidence="4 5">DSM 45928</strain>
    </source>
</reference>
<protein>
    <submittedName>
        <fullName evidence="4">Acetyltransferase (GNAT) family protein</fullName>
    </submittedName>
</protein>
<keyword evidence="5" id="KW-1185">Reference proteome</keyword>
<feature type="domain" description="N-acetyltransferase" evidence="3">
    <location>
        <begin position="162"/>
        <end position="304"/>
    </location>
</feature>
<dbReference type="SUPFAM" id="SSF55729">
    <property type="entry name" value="Acyl-CoA N-acyltransferases (Nat)"/>
    <property type="match status" value="2"/>
</dbReference>
<dbReference type="PANTHER" id="PTHR43877:SF1">
    <property type="entry name" value="ACETYLTRANSFERASE"/>
    <property type="match status" value="1"/>
</dbReference>
<dbReference type="PROSITE" id="PS51186">
    <property type="entry name" value="GNAT"/>
    <property type="match status" value="2"/>
</dbReference>
<evidence type="ECO:0000256" key="1">
    <source>
        <dbReference type="ARBA" id="ARBA00022679"/>
    </source>
</evidence>
<evidence type="ECO:0000256" key="2">
    <source>
        <dbReference type="ARBA" id="ARBA00023315"/>
    </source>
</evidence>
<dbReference type="RefSeq" id="WP_170183283.1">
    <property type="nucleotide sequence ID" value="NZ_JBHTGS010000001.1"/>
</dbReference>
<dbReference type="Gene3D" id="3.40.630.30">
    <property type="match status" value="1"/>
</dbReference>
<dbReference type="InParanoid" id="A0A543AX82"/>
<comment type="caution">
    <text evidence="4">The sequence shown here is derived from an EMBL/GenBank/DDBJ whole genome shotgun (WGS) entry which is preliminary data.</text>
</comment>
<dbReference type="InterPro" id="IPR016181">
    <property type="entry name" value="Acyl_CoA_acyltransferase"/>
</dbReference>
<evidence type="ECO:0000313" key="5">
    <source>
        <dbReference type="Proteomes" id="UP000317043"/>
    </source>
</evidence>
<evidence type="ECO:0000313" key="4">
    <source>
        <dbReference type="EMBL" id="TQL77160.1"/>
    </source>
</evidence>
<dbReference type="PANTHER" id="PTHR43877">
    <property type="entry name" value="AMINOALKYLPHOSPHONATE N-ACETYLTRANSFERASE-RELATED-RELATED"/>
    <property type="match status" value="1"/>
</dbReference>
<dbReference type="Pfam" id="PF00583">
    <property type="entry name" value="Acetyltransf_1"/>
    <property type="match status" value="1"/>
</dbReference>
<feature type="domain" description="N-acetyltransferase" evidence="3">
    <location>
        <begin position="4"/>
        <end position="147"/>
    </location>
</feature>
<dbReference type="InterPro" id="IPR000182">
    <property type="entry name" value="GNAT_dom"/>
</dbReference>
<evidence type="ECO:0000259" key="3">
    <source>
        <dbReference type="PROSITE" id="PS51186"/>
    </source>
</evidence>
<name>A0A543AX82_9ACTN</name>